<dbReference type="GO" id="GO:0000160">
    <property type="term" value="P:phosphorelay signal transduction system"/>
    <property type="evidence" value="ECO:0007669"/>
    <property type="project" value="InterPro"/>
</dbReference>
<dbReference type="Pfam" id="PF13432">
    <property type="entry name" value="TPR_16"/>
    <property type="match status" value="2"/>
</dbReference>
<dbReference type="Proteomes" id="UP001234916">
    <property type="component" value="Chromosome"/>
</dbReference>
<reference evidence="3" key="1">
    <citation type="journal article" date="2023" name="Nat. Microbiol.">
        <title>Enrichment and characterization of a nitric oxide-reducing microbial community in a continuous bioreactor.</title>
        <authorList>
            <person name="Garrido-Amador P."/>
            <person name="Stortenbeker N."/>
            <person name="Wessels H.J.C.T."/>
            <person name="Speth D.R."/>
            <person name="Garcia-Heredia I."/>
            <person name="Kartal B."/>
        </authorList>
    </citation>
    <scope>NUCLEOTIDE SEQUENCE</scope>
    <source>
        <strain evidence="3">MAG1</strain>
    </source>
</reference>
<accession>A0AA49FKN7</accession>
<feature type="modified residue" description="4-aspartylphosphate" evidence="1">
    <location>
        <position position="58"/>
    </location>
</feature>
<evidence type="ECO:0000259" key="2">
    <source>
        <dbReference type="PROSITE" id="PS50110"/>
    </source>
</evidence>
<dbReference type="AlphaFoldDB" id="A0AA49FKN7"/>
<proteinExistence type="predicted"/>
<dbReference type="Pfam" id="PF14559">
    <property type="entry name" value="TPR_19"/>
    <property type="match status" value="1"/>
</dbReference>
<sequence>MIELGDKRGLLIDDIPEMRSAVRIQLTDAGLDKCDQARNIKEAIEKLTAHRYDLIVCDYNLGQGADGQQFLELVRRRRLLPMTTAFLMVTGETGYEQVSTAAEFAPDDYLLKPFTSGTLRTRLERVLEKKEALKPIYMHMGERSNAAKALAACDELLGQSTRHALDVLRIKGDLLLALERADEAGALYEDVLRQRATPWAEVGKARALAAQGEEASARGYLERALDAYPNYLAAYDSLADLLKKTDTGAAQRVVERALKVAPSTRRQRTLGGLAMGNRDFSRAEQAFRRAVEKDRTGFFKSHDDYAGLAKSCSEQGKTLEALTAVKEMGTAFSRSPELAARQAAVESIVQAKAGNAAAAAAAAERALAVQGGDGFDPATSLEIAQACFASGKADEARRIIQQVAEDHHDDDEIFGQARTVFAAAGLVEEGDAFLDATRKRMVKLNNDAVALAKTGELDRAVAMLTEAADRLVNNSQIAVNAALALLMHVQTKGRDVERLTLARRYILQARRANPDHPKLGDVTAFYAKVDPAGAAALEK</sequence>
<dbReference type="SMART" id="SM00448">
    <property type="entry name" value="REC"/>
    <property type="match status" value="1"/>
</dbReference>
<dbReference type="PROSITE" id="PS50110">
    <property type="entry name" value="RESPONSE_REGULATORY"/>
    <property type="match status" value="1"/>
</dbReference>
<dbReference type="SUPFAM" id="SSF48452">
    <property type="entry name" value="TPR-like"/>
    <property type="match status" value="2"/>
</dbReference>
<dbReference type="InterPro" id="IPR001789">
    <property type="entry name" value="Sig_transdc_resp-reg_receiver"/>
</dbReference>
<organism evidence="3">
    <name type="scientific">Candidatus Nitricoxidivorans perseverans</name>
    <dbReference type="NCBI Taxonomy" id="2975601"/>
    <lineage>
        <taxon>Bacteria</taxon>
        <taxon>Pseudomonadati</taxon>
        <taxon>Pseudomonadota</taxon>
        <taxon>Betaproteobacteria</taxon>
        <taxon>Nitrosomonadales</taxon>
        <taxon>Sterolibacteriaceae</taxon>
        <taxon>Candidatus Nitricoxidivorans</taxon>
    </lineage>
</organism>
<evidence type="ECO:0000313" key="3">
    <source>
        <dbReference type="EMBL" id="WIM05418.1"/>
    </source>
</evidence>
<feature type="domain" description="Response regulatory" evidence="2">
    <location>
        <begin position="8"/>
        <end position="127"/>
    </location>
</feature>
<dbReference type="InterPro" id="IPR052048">
    <property type="entry name" value="ST_Response_Regulator"/>
</dbReference>
<dbReference type="Gene3D" id="1.25.40.10">
    <property type="entry name" value="Tetratricopeptide repeat domain"/>
    <property type="match status" value="2"/>
</dbReference>
<dbReference type="KEGG" id="npv:OHM77_12140"/>
<dbReference type="EMBL" id="CP107246">
    <property type="protein sequence ID" value="WIM05418.1"/>
    <property type="molecule type" value="Genomic_DNA"/>
</dbReference>
<gene>
    <name evidence="3" type="ORF">OHM77_12140</name>
</gene>
<dbReference type="InterPro" id="IPR011990">
    <property type="entry name" value="TPR-like_helical_dom_sf"/>
</dbReference>
<dbReference type="InterPro" id="IPR011006">
    <property type="entry name" value="CheY-like_superfamily"/>
</dbReference>
<dbReference type="PANTHER" id="PTHR43228:SF1">
    <property type="entry name" value="TWO-COMPONENT RESPONSE REGULATOR ARR22"/>
    <property type="match status" value="1"/>
</dbReference>
<dbReference type="SUPFAM" id="SSF52172">
    <property type="entry name" value="CheY-like"/>
    <property type="match status" value="1"/>
</dbReference>
<name>A0AA49FKN7_9PROT</name>
<dbReference type="Gene3D" id="3.40.50.2300">
    <property type="match status" value="1"/>
</dbReference>
<evidence type="ECO:0000256" key="1">
    <source>
        <dbReference type="PROSITE-ProRule" id="PRU00169"/>
    </source>
</evidence>
<keyword evidence="1" id="KW-0597">Phosphoprotein</keyword>
<dbReference type="Pfam" id="PF00072">
    <property type="entry name" value="Response_reg"/>
    <property type="match status" value="1"/>
</dbReference>
<protein>
    <submittedName>
        <fullName evidence="3">Response regulator</fullName>
    </submittedName>
</protein>
<dbReference type="PANTHER" id="PTHR43228">
    <property type="entry name" value="TWO-COMPONENT RESPONSE REGULATOR"/>
    <property type="match status" value="1"/>
</dbReference>
<dbReference type="SMART" id="SM00028">
    <property type="entry name" value="TPR"/>
    <property type="match status" value="3"/>
</dbReference>
<dbReference type="InterPro" id="IPR019734">
    <property type="entry name" value="TPR_rpt"/>
</dbReference>